<dbReference type="Gene3D" id="2.10.110.10">
    <property type="entry name" value="Cysteine Rich Protein"/>
    <property type="match status" value="3"/>
</dbReference>
<feature type="domain" description="LIM zinc-binding" evidence="7">
    <location>
        <begin position="644"/>
        <end position="709"/>
    </location>
</feature>
<dbReference type="PANTHER" id="PTHR24211:SF22">
    <property type="entry name" value="TESTIN"/>
    <property type="match status" value="1"/>
</dbReference>
<dbReference type="InterPro" id="IPR010442">
    <property type="entry name" value="PET_domain"/>
</dbReference>
<evidence type="ECO:0000313" key="10">
    <source>
        <dbReference type="RefSeq" id="XP_030752960.1"/>
    </source>
</evidence>
<evidence type="ECO:0000256" key="6">
    <source>
        <dbReference type="SAM" id="MobiDB-lite"/>
    </source>
</evidence>
<dbReference type="SMART" id="SM00132">
    <property type="entry name" value="LIM"/>
    <property type="match status" value="3"/>
</dbReference>
<evidence type="ECO:0000259" key="7">
    <source>
        <dbReference type="PROSITE" id="PS50023"/>
    </source>
</evidence>
<feature type="domain" description="LIM zinc-binding" evidence="7">
    <location>
        <begin position="710"/>
        <end position="770"/>
    </location>
</feature>
<reference evidence="10" key="1">
    <citation type="submission" date="2025-08" db="UniProtKB">
        <authorList>
            <consortium name="RefSeq"/>
        </authorList>
    </citation>
    <scope>IDENTIFICATION</scope>
    <source>
        <tissue evidence="10">Gonads</tissue>
    </source>
</reference>
<keyword evidence="9" id="KW-1185">Reference proteome</keyword>
<dbReference type="FunCoup" id="A0A6J2XQ24">
    <property type="interactions" value="226"/>
</dbReference>
<dbReference type="GeneID" id="115880005"/>
<dbReference type="GO" id="GO:0008270">
    <property type="term" value="F:zinc ion binding"/>
    <property type="evidence" value="ECO:0007669"/>
    <property type="project" value="InterPro"/>
</dbReference>
<dbReference type="Pfam" id="PF06297">
    <property type="entry name" value="PET"/>
    <property type="match status" value="1"/>
</dbReference>
<dbReference type="RefSeq" id="XP_030752960.1">
    <property type="nucleotide sequence ID" value="XM_030897100.1"/>
</dbReference>
<gene>
    <name evidence="10" type="primary">LOC115880005</name>
</gene>
<evidence type="ECO:0000256" key="2">
    <source>
        <dbReference type="ARBA" id="ARBA00022737"/>
    </source>
</evidence>
<evidence type="ECO:0000256" key="3">
    <source>
        <dbReference type="ARBA" id="ARBA00022833"/>
    </source>
</evidence>
<dbReference type="OrthoDB" id="10069167at2759"/>
<evidence type="ECO:0000256" key="1">
    <source>
        <dbReference type="ARBA" id="ARBA00022723"/>
    </source>
</evidence>
<dbReference type="FunFam" id="2.10.110.10:FF:000005">
    <property type="entry name" value="Testin isoform 1"/>
    <property type="match status" value="1"/>
</dbReference>
<dbReference type="PROSITE" id="PS00478">
    <property type="entry name" value="LIM_DOMAIN_1"/>
    <property type="match status" value="2"/>
</dbReference>
<dbReference type="InParanoid" id="A0A6J2XQ24"/>
<feature type="domain" description="PET" evidence="8">
    <location>
        <begin position="85"/>
        <end position="193"/>
    </location>
</feature>
<keyword evidence="4 5" id="KW-0440">LIM domain</keyword>
<dbReference type="SUPFAM" id="SSF57716">
    <property type="entry name" value="Glucocorticoid receptor-like (DNA-binding domain)"/>
    <property type="match status" value="2"/>
</dbReference>
<dbReference type="Proteomes" id="UP000504635">
    <property type="component" value="Unplaced"/>
</dbReference>
<feature type="compositionally biased region" description="Polar residues" evidence="6">
    <location>
        <begin position="548"/>
        <end position="567"/>
    </location>
</feature>
<dbReference type="InterPro" id="IPR047120">
    <property type="entry name" value="Pk/Esn/Tes"/>
</dbReference>
<evidence type="ECO:0000259" key="8">
    <source>
        <dbReference type="PROSITE" id="PS51303"/>
    </source>
</evidence>
<dbReference type="Pfam" id="PF00412">
    <property type="entry name" value="LIM"/>
    <property type="match status" value="3"/>
</dbReference>
<keyword evidence="1 5" id="KW-0479">Metal-binding</keyword>
<evidence type="ECO:0000313" key="9">
    <source>
        <dbReference type="Proteomes" id="UP000504635"/>
    </source>
</evidence>
<feature type="region of interest" description="Disordered" evidence="6">
    <location>
        <begin position="548"/>
        <end position="572"/>
    </location>
</feature>
<protein>
    <submittedName>
        <fullName evidence="10">Uncharacterized protein LOC115880005 isoform X1</fullName>
    </submittedName>
</protein>
<dbReference type="InterPro" id="IPR001781">
    <property type="entry name" value="Znf_LIM"/>
</dbReference>
<keyword evidence="2" id="KW-0677">Repeat</keyword>
<dbReference type="KEGG" id="soy:115880005"/>
<dbReference type="PANTHER" id="PTHR24211">
    <property type="entry name" value="LIM DOMAIN-CONTAINING PROTEIN"/>
    <property type="match status" value="1"/>
</dbReference>
<evidence type="ECO:0000256" key="5">
    <source>
        <dbReference type="PROSITE-ProRule" id="PRU00125"/>
    </source>
</evidence>
<keyword evidence="3 5" id="KW-0862">Zinc</keyword>
<dbReference type="CDD" id="cd09341">
    <property type="entry name" value="LIM2_Testin_like"/>
    <property type="match status" value="1"/>
</dbReference>
<dbReference type="PROSITE" id="PS50023">
    <property type="entry name" value="LIM_DOMAIN_2"/>
    <property type="match status" value="2"/>
</dbReference>
<sequence length="832" mass="94397">MNGEIVISETPNWLKELEEKREKRLKAKLGHEAGAGAPCLKCVEDCPGLDLHFWRKTCKICRCPKEEHDVHDDDISSWAQFKLLGSRPNKVNTKIVLNGNTEIELEWTPKGQQEIVDNYLKTVPQASLPVKGSLAAQERKQMLQKQIPVHDIDPSLCHDLNEEETKKMEEYVAHVKQCSIGVGQIIDLSSIIRGTTTISPQKTANIIASRYTKSVPYNEIQKLQTPDLSRPLEKLSLTPKKLPENKYNLSIGSQDESRQYPIAESKYRDIIHPLYENNIKTNLEDPQYVQNKGSLGNIGDRRIPKVPSQYLETHMPYKSNYNQEPTVIHQDDRYGFENPLFNRNKLENYKLPRDMSTNYQNPVYPRDTKLVYGTHDGGLDSKCKLKSNNTPYKEEYIDVPYVGFFDANTGNHIHELGSFHPITGKFIPAFVKTLHDPEKLYMSENIENVAYSDPLYSKPLPAHRSIDPETGHLLFNPGYIDEKIGEYIPLPSNFNETSPKDITQKDKNKNVIGSVPYLGYINPNTGKYVPQLGIFDPTSGQYIPASLPSLSTLNPENSGLNNSSNTRGKGMNKQPLPNLCPNELLAFNDYVEPQTVKIGAIHDIDRQIQEATREINPGYNSDDFPGFECNSNEIGGSLSNVKLPECHHCKKSFKQHEFAVSINRANILFHADCFKCTGCNQSLADNIYFYDKETNNIYCGRDYAKIKGYPRCAGCDELIFTKEYCLAENSTFHLKHFCCFQCDVPLAGKDYTLDEEKPYCLPCFETSKAAKCSTCMNVIKPDEVGCQLGEVHFHAEDKCFCCIVCRKPLMGMKLLLRNEKLFCSHDCFNSTK</sequence>
<organism evidence="9 10">
    <name type="scientific">Sitophilus oryzae</name>
    <name type="common">Rice weevil</name>
    <name type="synonym">Curculio oryzae</name>
    <dbReference type="NCBI Taxonomy" id="7048"/>
    <lineage>
        <taxon>Eukaryota</taxon>
        <taxon>Metazoa</taxon>
        <taxon>Ecdysozoa</taxon>
        <taxon>Arthropoda</taxon>
        <taxon>Hexapoda</taxon>
        <taxon>Insecta</taxon>
        <taxon>Pterygota</taxon>
        <taxon>Neoptera</taxon>
        <taxon>Endopterygota</taxon>
        <taxon>Coleoptera</taxon>
        <taxon>Polyphaga</taxon>
        <taxon>Cucujiformia</taxon>
        <taxon>Curculionidae</taxon>
        <taxon>Dryophthorinae</taxon>
        <taxon>Sitophilus</taxon>
    </lineage>
</organism>
<name>A0A6J2XQ24_SITOR</name>
<evidence type="ECO:0000256" key="4">
    <source>
        <dbReference type="ARBA" id="ARBA00023038"/>
    </source>
</evidence>
<dbReference type="PROSITE" id="PS51303">
    <property type="entry name" value="PET"/>
    <property type="match status" value="1"/>
</dbReference>
<proteinExistence type="predicted"/>
<accession>A0A6J2XQ24</accession>
<dbReference type="AlphaFoldDB" id="A0A6J2XQ24"/>